<feature type="non-terminal residue" evidence="2">
    <location>
        <position position="1"/>
    </location>
</feature>
<evidence type="ECO:0000313" key="3">
    <source>
        <dbReference type="Proteomes" id="UP000639643"/>
    </source>
</evidence>
<name>A0A8H6IU37_9PEZI</name>
<gene>
    <name evidence="2" type="ORF">CMUS01_15788</name>
</gene>
<dbReference type="AlphaFoldDB" id="A0A8H6IU37"/>
<organism evidence="2 3">
    <name type="scientific">Colletotrichum musicola</name>
    <dbReference type="NCBI Taxonomy" id="2175873"/>
    <lineage>
        <taxon>Eukaryota</taxon>
        <taxon>Fungi</taxon>
        <taxon>Dikarya</taxon>
        <taxon>Ascomycota</taxon>
        <taxon>Pezizomycotina</taxon>
        <taxon>Sordariomycetes</taxon>
        <taxon>Hypocreomycetidae</taxon>
        <taxon>Glomerellales</taxon>
        <taxon>Glomerellaceae</taxon>
        <taxon>Colletotrichum</taxon>
        <taxon>Colletotrichum orchidearum species complex</taxon>
    </lineage>
</organism>
<protein>
    <submittedName>
        <fullName evidence="2">Uncharacterized protein</fullName>
    </submittedName>
</protein>
<dbReference type="Proteomes" id="UP000639643">
    <property type="component" value="Unassembled WGS sequence"/>
</dbReference>
<sequence length="233" mass="26092">HQHSRQGRKTLRAIRKSPLVVERRKLAWVAQTLDGAELSVSTSFVPPCLASIATPGPAVSDGKIRRRLRKAWQSLHPGSAEHYAVGSLKRAGRPGEIDGIEVLIHRLFLIASEKDVRAGWQLKFQLPRVRRLSQEGRNAQSQARSGRLNSNKRLRIGESTAQRAVRVERFFPRKRPRPEKWKLVISTRLLDIVQGHAVQRSGCGPKTPLPLHNAVRIGGCCRQAATQRGFRAL</sequence>
<proteinExistence type="predicted"/>
<feature type="region of interest" description="Disordered" evidence="1">
    <location>
        <begin position="133"/>
        <end position="154"/>
    </location>
</feature>
<evidence type="ECO:0000313" key="2">
    <source>
        <dbReference type="EMBL" id="KAF6797498.1"/>
    </source>
</evidence>
<evidence type="ECO:0000256" key="1">
    <source>
        <dbReference type="SAM" id="MobiDB-lite"/>
    </source>
</evidence>
<comment type="caution">
    <text evidence="2">The sequence shown here is derived from an EMBL/GenBank/DDBJ whole genome shotgun (WGS) entry which is preliminary data.</text>
</comment>
<accession>A0A8H6IU37</accession>
<keyword evidence="3" id="KW-1185">Reference proteome</keyword>
<reference evidence="2" key="1">
    <citation type="journal article" date="2020" name="Phytopathology">
        <title>Genome Sequence Resources of Colletotrichum truncatum, C. plurivorum, C. musicola, and C. sojae: Four Species Pathogenic to Soybean (Glycine max).</title>
        <authorList>
            <person name="Rogerio F."/>
            <person name="Boufleur T.R."/>
            <person name="Ciampi-Guillardi M."/>
            <person name="Sukno S.A."/>
            <person name="Thon M.R."/>
            <person name="Massola Junior N.S."/>
            <person name="Baroncelli R."/>
        </authorList>
    </citation>
    <scope>NUCLEOTIDE SEQUENCE</scope>
    <source>
        <strain evidence="2">LFN0074</strain>
    </source>
</reference>
<dbReference type="EMBL" id="WIGM01001442">
    <property type="protein sequence ID" value="KAF6797498.1"/>
    <property type="molecule type" value="Genomic_DNA"/>
</dbReference>
<feature type="compositionally biased region" description="Polar residues" evidence="1">
    <location>
        <begin position="135"/>
        <end position="151"/>
    </location>
</feature>